<dbReference type="AlphaFoldDB" id="A0A922MNK0"/>
<gene>
    <name evidence="3" type="ORF">HF086_002056</name>
</gene>
<organism evidence="3 4">
    <name type="scientific">Spodoptera exigua</name>
    <name type="common">Beet armyworm</name>
    <name type="synonym">Noctua fulgens</name>
    <dbReference type="NCBI Taxonomy" id="7107"/>
    <lineage>
        <taxon>Eukaryota</taxon>
        <taxon>Metazoa</taxon>
        <taxon>Ecdysozoa</taxon>
        <taxon>Arthropoda</taxon>
        <taxon>Hexapoda</taxon>
        <taxon>Insecta</taxon>
        <taxon>Pterygota</taxon>
        <taxon>Neoptera</taxon>
        <taxon>Endopterygota</taxon>
        <taxon>Lepidoptera</taxon>
        <taxon>Glossata</taxon>
        <taxon>Ditrysia</taxon>
        <taxon>Noctuoidea</taxon>
        <taxon>Noctuidae</taxon>
        <taxon>Amphipyrinae</taxon>
        <taxon>Spodoptera</taxon>
    </lineage>
</organism>
<dbReference type="Proteomes" id="UP000814243">
    <property type="component" value="Unassembled WGS sequence"/>
</dbReference>
<proteinExistence type="predicted"/>
<evidence type="ECO:0000256" key="2">
    <source>
        <dbReference type="SAM" id="MobiDB-lite"/>
    </source>
</evidence>
<protein>
    <submittedName>
        <fullName evidence="3">Uncharacterized protein</fullName>
    </submittedName>
</protein>
<keyword evidence="1" id="KW-0175">Coiled coil</keyword>
<sequence length="341" mass="38738">MNTARPSTATQSKTDNLLSTPSTTNYVTGTGSQPDLSKISEELNEAQITYRKRNLERIGHDCLCSEEIKLMRSDLSRVSSLLEKYIDSNAQMIKEMNASIVEVKSELVDLRTSYEQTKSLIKSNAADITAQIQNVQSTTTQLTTEQCHIKSQLTQFENKIVNNQNKIQNLETNISKIQLDPHSSHSELSVNEQIFREIQDRNRRQNNIIIVGISEQVCINTQERILKDESDVLNVITSINSNITKPYKIFRIGKYSVGKTRGIKVCFNNPEPVMLLLRSKGKLPDNIKLYSDQTPSQQKYFQTVKCELARRTEHGETNLIIKYINGMPTIIKQNPKNSNAQ</sequence>
<feature type="region of interest" description="Disordered" evidence="2">
    <location>
        <begin position="1"/>
        <end position="32"/>
    </location>
</feature>
<evidence type="ECO:0000313" key="3">
    <source>
        <dbReference type="EMBL" id="KAH9639367.1"/>
    </source>
</evidence>
<evidence type="ECO:0000256" key="1">
    <source>
        <dbReference type="SAM" id="Coils"/>
    </source>
</evidence>
<feature type="coiled-coil region" evidence="1">
    <location>
        <begin position="153"/>
        <end position="180"/>
    </location>
</feature>
<dbReference type="EMBL" id="JACEFF010000343">
    <property type="protein sequence ID" value="KAH9639367.1"/>
    <property type="molecule type" value="Genomic_DNA"/>
</dbReference>
<comment type="caution">
    <text evidence="3">The sequence shown here is derived from an EMBL/GenBank/DDBJ whole genome shotgun (WGS) entry which is preliminary data.</text>
</comment>
<accession>A0A922MNK0</accession>
<evidence type="ECO:0000313" key="4">
    <source>
        <dbReference type="Proteomes" id="UP000814243"/>
    </source>
</evidence>
<reference evidence="3" key="1">
    <citation type="journal article" date="2021" name="G3 (Bethesda)">
        <title>Genome and transcriptome analysis of the beet armyworm Spodoptera exigua reveals targets for pest control. .</title>
        <authorList>
            <person name="Simon S."/>
            <person name="Breeschoten T."/>
            <person name="Jansen H.J."/>
            <person name="Dirks R.P."/>
            <person name="Schranz M.E."/>
            <person name="Ros V.I.D."/>
        </authorList>
    </citation>
    <scope>NUCLEOTIDE SEQUENCE</scope>
    <source>
        <strain evidence="3">TB_SE_WUR_2020</strain>
    </source>
</reference>
<name>A0A922MNK0_SPOEX</name>